<dbReference type="AlphaFoldDB" id="J0LG36"/>
<dbReference type="eggNOG" id="ENOG502S87Y">
    <property type="taxonomic scope" value="Eukaryota"/>
</dbReference>
<evidence type="ECO:0000313" key="1">
    <source>
        <dbReference type="EMBL" id="EJD36420.1"/>
    </source>
</evidence>
<dbReference type="InParanoid" id="J0LG36"/>
<dbReference type="KEGG" id="adl:AURDEDRAFT_48876"/>
<reference evidence="2" key="1">
    <citation type="journal article" date="2012" name="Science">
        <title>The Paleozoic origin of enzymatic lignin decomposition reconstructed from 31 fungal genomes.</title>
        <authorList>
            <person name="Floudas D."/>
            <person name="Binder M."/>
            <person name="Riley R."/>
            <person name="Barry K."/>
            <person name="Blanchette R.A."/>
            <person name="Henrissat B."/>
            <person name="Martinez A.T."/>
            <person name="Otillar R."/>
            <person name="Spatafora J.W."/>
            <person name="Yadav J.S."/>
            <person name="Aerts A."/>
            <person name="Benoit I."/>
            <person name="Boyd A."/>
            <person name="Carlson A."/>
            <person name="Copeland A."/>
            <person name="Coutinho P.M."/>
            <person name="de Vries R.P."/>
            <person name="Ferreira P."/>
            <person name="Findley K."/>
            <person name="Foster B."/>
            <person name="Gaskell J."/>
            <person name="Glotzer D."/>
            <person name="Gorecki P."/>
            <person name="Heitman J."/>
            <person name="Hesse C."/>
            <person name="Hori C."/>
            <person name="Igarashi K."/>
            <person name="Jurgens J.A."/>
            <person name="Kallen N."/>
            <person name="Kersten P."/>
            <person name="Kohler A."/>
            <person name="Kuees U."/>
            <person name="Kumar T.K.A."/>
            <person name="Kuo A."/>
            <person name="LaButti K."/>
            <person name="Larrondo L.F."/>
            <person name="Lindquist E."/>
            <person name="Ling A."/>
            <person name="Lombard V."/>
            <person name="Lucas S."/>
            <person name="Lundell T."/>
            <person name="Martin R."/>
            <person name="McLaughlin D.J."/>
            <person name="Morgenstern I."/>
            <person name="Morin E."/>
            <person name="Murat C."/>
            <person name="Nagy L.G."/>
            <person name="Nolan M."/>
            <person name="Ohm R.A."/>
            <person name="Patyshakuliyeva A."/>
            <person name="Rokas A."/>
            <person name="Ruiz-Duenas F.J."/>
            <person name="Sabat G."/>
            <person name="Salamov A."/>
            <person name="Samejima M."/>
            <person name="Schmutz J."/>
            <person name="Slot J.C."/>
            <person name="St John F."/>
            <person name="Stenlid J."/>
            <person name="Sun H."/>
            <person name="Sun S."/>
            <person name="Syed K."/>
            <person name="Tsang A."/>
            <person name="Wiebenga A."/>
            <person name="Young D."/>
            <person name="Pisabarro A."/>
            <person name="Eastwood D.C."/>
            <person name="Martin F."/>
            <person name="Cullen D."/>
            <person name="Grigoriev I.V."/>
            <person name="Hibbett D.S."/>
        </authorList>
    </citation>
    <scope>NUCLEOTIDE SEQUENCE [LARGE SCALE GENOMIC DNA]</scope>
    <source>
        <strain evidence="2">TFB10046</strain>
    </source>
</reference>
<dbReference type="OrthoDB" id="5598737at2759"/>
<dbReference type="EMBL" id="JH687862">
    <property type="protein sequence ID" value="EJD36420.1"/>
    <property type="molecule type" value="Genomic_DNA"/>
</dbReference>
<accession>J0LG36</accession>
<evidence type="ECO:0000313" key="2">
    <source>
        <dbReference type="Proteomes" id="UP000006514"/>
    </source>
</evidence>
<protein>
    <submittedName>
        <fullName evidence="1">Uncharacterized protein</fullName>
    </submittedName>
</protein>
<organism evidence="1 2">
    <name type="scientific">Auricularia subglabra (strain TFB-10046 / SS5)</name>
    <name type="common">White-rot fungus</name>
    <name type="synonym">Auricularia delicata (strain TFB10046)</name>
    <dbReference type="NCBI Taxonomy" id="717982"/>
    <lineage>
        <taxon>Eukaryota</taxon>
        <taxon>Fungi</taxon>
        <taxon>Dikarya</taxon>
        <taxon>Basidiomycota</taxon>
        <taxon>Agaricomycotina</taxon>
        <taxon>Agaricomycetes</taxon>
        <taxon>Auriculariales</taxon>
        <taxon>Auriculariaceae</taxon>
        <taxon>Auricularia</taxon>
    </lineage>
</organism>
<dbReference type="OMA" id="SAMGCIR"/>
<gene>
    <name evidence="1" type="ORF">AURDEDRAFT_48876</name>
</gene>
<dbReference type="PANTHER" id="PTHR34305">
    <property type="entry name" value="EXPRESSED PROTEIN"/>
    <property type="match status" value="1"/>
</dbReference>
<dbReference type="PANTHER" id="PTHR34305:SF1">
    <property type="entry name" value="SWIM-TYPE DOMAIN-CONTAINING PROTEIN"/>
    <property type="match status" value="1"/>
</dbReference>
<feature type="non-terminal residue" evidence="1">
    <location>
        <position position="1"/>
    </location>
</feature>
<proteinExistence type="predicted"/>
<sequence length="134" mass="15534">THSVCYGFHCIPKGEGRDDVFSAFYRYFERMPRKVIYDFACALAPYCMAREPDLFRNTLFICDKFHGSNHTSCSDACMMTNYIRTNPSLDKYNSSAAESDNSAMGCIRKSMSYMTQRHAIIFVQVFLTLWNRVK</sequence>
<feature type="non-terminal residue" evidence="1">
    <location>
        <position position="134"/>
    </location>
</feature>
<dbReference type="Proteomes" id="UP000006514">
    <property type="component" value="Unassembled WGS sequence"/>
</dbReference>
<keyword evidence="2" id="KW-1185">Reference proteome</keyword>
<name>J0LG36_AURST</name>